<dbReference type="RefSeq" id="WP_092847567.1">
    <property type="nucleotide sequence ID" value="NZ_FOMI01000001.1"/>
</dbReference>
<keyword evidence="1" id="KW-1133">Transmembrane helix</keyword>
<evidence type="ECO:0000313" key="3">
    <source>
        <dbReference type="Proteomes" id="UP000199439"/>
    </source>
</evidence>
<name>A0A1I1M769_9FLAO</name>
<keyword evidence="3" id="KW-1185">Reference proteome</keyword>
<feature type="transmembrane region" description="Helical" evidence="1">
    <location>
        <begin position="70"/>
        <end position="93"/>
    </location>
</feature>
<sequence>MGILKLRKNKKFSYTPRTYDDKGEGNPFEIKHKFDQYRKTVGPNKGIKGKFIDAFDDYKNNPDHQASKRVLIIIGILVLVFLFIIDFDLSIFLPK</sequence>
<gene>
    <name evidence="2" type="ORF">SAMN04487987_10141</name>
</gene>
<dbReference type="STRING" id="870482.SAMN04487987_10141"/>
<reference evidence="3" key="1">
    <citation type="submission" date="2016-10" db="EMBL/GenBank/DDBJ databases">
        <authorList>
            <person name="Varghese N."/>
            <person name="Submissions S."/>
        </authorList>
    </citation>
    <scope>NUCLEOTIDE SEQUENCE [LARGE SCALE GENOMIC DNA]</scope>
    <source>
        <strain evidence="3">DSM 25730</strain>
    </source>
</reference>
<evidence type="ECO:0000313" key="2">
    <source>
        <dbReference type="EMBL" id="SFC80622.1"/>
    </source>
</evidence>
<dbReference type="EMBL" id="FOMI01000001">
    <property type="protein sequence ID" value="SFC80622.1"/>
    <property type="molecule type" value="Genomic_DNA"/>
</dbReference>
<evidence type="ECO:0008006" key="4">
    <source>
        <dbReference type="Google" id="ProtNLM"/>
    </source>
</evidence>
<proteinExistence type="predicted"/>
<evidence type="ECO:0000256" key="1">
    <source>
        <dbReference type="SAM" id="Phobius"/>
    </source>
</evidence>
<protein>
    <recommendedName>
        <fullName evidence="4">Riboflavin synthase subunit beta</fullName>
    </recommendedName>
</protein>
<dbReference type="Proteomes" id="UP000199439">
    <property type="component" value="Unassembled WGS sequence"/>
</dbReference>
<keyword evidence="1" id="KW-0472">Membrane</keyword>
<keyword evidence="1" id="KW-0812">Transmembrane</keyword>
<organism evidence="2 3">
    <name type="scientific">Algibacter pectinivorans</name>
    <dbReference type="NCBI Taxonomy" id="870482"/>
    <lineage>
        <taxon>Bacteria</taxon>
        <taxon>Pseudomonadati</taxon>
        <taxon>Bacteroidota</taxon>
        <taxon>Flavobacteriia</taxon>
        <taxon>Flavobacteriales</taxon>
        <taxon>Flavobacteriaceae</taxon>
        <taxon>Algibacter</taxon>
    </lineage>
</organism>
<dbReference type="OrthoDB" id="1139505at2"/>
<accession>A0A1I1M769</accession>
<dbReference type="AlphaFoldDB" id="A0A1I1M769"/>